<dbReference type="GO" id="GO:0005886">
    <property type="term" value="C:plasma membrane"/>
    <property type="evidence" value="ECO:0007669"/>
    <property type="project" value="UniProtKB-ARBA"/>
</dbReference>
<dbReference type="Pfam" id="PF00005">
    <property type="entry name" value="ABC_tran"/>
    <property type="match status" value="1"/>
</dbReference>
<evidence type="ECO:0000313" key="6">
    <source>
        <dbReference type="Proteomes" id="UP000694407"/>
    </source>
</evidence>
<dbReference type="Proteomes" id="UP000694407">
    <property type="component" value="Unplaced"/>
</dbReference>
<dbReference type="AlphaFoldDB" id="A0A8C5ZFV6"/>
<proteinExistence type="predicted"/>
<evidence type="ECO:0000313" key="5">
    <source>
        <dbReference type="Ensembl" id="ENSMMMP00000012288.1"/>
    </source>
</evidence>
<feature type="compositionally biased region" description="Low complexity" evidence="3">
    <location>
        <begin position="49"/>
        <end position="76"/>
    </location>
</feature>
<keyword evidence="1" id="KW-0547">Nucleotide-binding</keyword>
<keyword evidence="6" id="KW-1185">Reference proteome</keyword>
<dbReference type="PANTHER" id="PTHR24223">
    <property type="entry name" value="ATP-BINDING CASSETTE SUB-FAMILY C"/>
    <property type="match status" value="1"/>
</dbReference>
<dbReference type="GO" id="GO:0005524">
    <property type="term" value="F:ATP binding"/>
    <property type="evidence" value="ECO:0007669"/>
    <property type="project" value="UniProtKB-KW"/>
</dbReference>
<dbReference type="SUPFAM" id="SSF52540">
    <property type="entry name" value="P-loop containing nucleoside triphosphate hydrolases"/>
    <property type="match status" value="1"/>
</dbReference>
<dbReference type="InterPro" id="IPR027417">
    <property type="entry name" value="P-loop_NTPase"/>
</dbReference>
<reference evidence="5" key="2">
    <citation type="submission" date="2025-09" db="UniProtKB">
        <authorList>
            <consortium name="Ensembl"/>
        </authorList>
    </citation>
    <scope>IDENTIFICATION</scope>
</reference>
<protein>
    <submittedName>
        <fullName evidence="5">Multidrug resistance-associated protein 6-like</fullName>
    </submittedName>
</protein>
<name>A0A8C5ZFV6_MARMA</name>
<reference evidence="5" key="1">
    <citation type="submission" date="2025-08" db="UniProtKB">
        <authorList>
            <consortium name="Ensembl"/>
        </authorList>
    </citation>
    <scope>IDENTIFICATION</scope>
</reference>
<accession>A0A8C5ZFV6</accession>
<dbReference type="InterPro" id="IPR050173">
    <property type="entry name" value="ABC_transporter_C-like"/>
</dbReference>
<dbReference type="GO" id="GO:0016887">
    <property type="term" value="F:ATP hydrolysis activity"/>
    <property type="evidence" value="ECO:0007669"/>
    <property type="project" value="InterPro"/>
</dbReference>
<feature type="region of interest" description="Disordered" evidence="3">
    <location>
        <begin position="45"/>
        <end position="103"/>
    </location>
</feature>
<dbReference type="InterPro" id="IPR003439">
    <property type="entry name" value="ABC_transporter-like_ATP-bd"/>
</dbReference>
<dbReference type="PANTHER" id="PTHR24223:SF339">
    <property type="entry name" value="ATP-BINDING CASSETTE SUB-FAMILY C MEMBER 6"/>
    <property type="match status" value="1"/>
</dbReference>
<feature type="domain" description="ABC transporter" evidence="4">
    <location>
        <begin position="100"/>
        <end position="185"/>
    </location>
</feature>
<evidence type="ECO:0000256" key="3">
    <source>
        <dbReference type="SAM" id="MobiDB-lite"/>
    </source>
</evidence>
<organism evidence="5 6">
    <name type="scientific">Marmota marmota marmota</name>
    <name type="common">Alpine marmot</name>
    <dbReference type="NCBI Taxonomy" id="9994"/>
    <lineage>
        <taxon>Eukaryota</taxon>
        <taxon>Metazoa</taxon>
        <taxon>Chordata</taxon>
        <taxon>Craniata</taxon>
        <taxon>Vertebrata</taxon>
        <taxon>Euteleostomi</taxon>
        <taxon>Mammalia</taxon>
        <taxon>Eutheria</taxon>
        <taxon>Euarchontoglires</taxon>
        <taxon>Glires</taxon>
        <taxon>Rodentia</taxon>
        <taxon>Sciuromorpha</taxon>
        <taxon>Sciuridae</taxon>
        <taxon>Xerinae</taxon>
        <taxon>Marmotini</taxon>
        <taxon>Marmota</taxon>
    </lineage>
</organism>
<dbReference type="Ensembl" id="ENSMMMT00000014047.1">
    <property type="protein sequence ID" value="ENSMMMP00000012288.1"/>
    <property type="gene ID" value="ENSMMMG00000011012.1"/>
</dbReference>
<dbReference type="GO" id="GO:0042626">
    <property type="term" value="F:ATPase-coupled transmembrane transporter activity"/>
    <property type="evidence" value="ECO:0007669"/>
    <property type="project" value="TreeGrafter"/>
</dbReference>
<sequence>DLAFLWPGLVRAGPVLPFPGRWASWAGRAPGSPRWRGACCGSRRPLRAGSGSTGSPSPTWGCTRCGPGSPSSPRCGPRGGRGRAQAGGRGRAPADRRPALGQDPVLFPGSLRMNLDLRQEHMDEAIWAALETVQLRAFVASLPGQLQYQCAHQGDNLSVGQKQLLCLARALLRKTQILILDEATAAVDPGTELQMQAALGGWFARCTVLLIAHRLRSVMDCAR</sequence>
<evidence type="ECO:0000256" key="2">
    <source>
        <dbReference type="ARBA" id="ARBA00022840"/>
    </source>
</evidence>
<evidence type="ECO:0000256" key="1">
    <source>
        <dbReference type="ARBA" id="ARBA00022741"/>
    </source>
</evidence>
<dbReference type="Gene3D" id="3.40.50.300">
    <property type="entry name" value="P-loop containing nucleotide triphosphate hydrolases"/>
    <property type="match status" value="1"/>
</dbReference>
<keyword evidence="2" id="KW-0067">ATP-binding</keyword>
<dbReference type="GeneTree" id="ENSGT00940000157145"/>
<evidence type="ECO:0000259" key="4">
    <source>
        <dbReference type="Pfam" id="PF00005"/>
    </source>
</evidence>